<reference evidence="2" key="1">
    <citation type="submission" date="2022-11" db="EMBL/GenBank/DDBJ databases">
        <title>Minimal conservation of predation-associated metabolite biosynthetic gene clusters underscores biosynthetic potential of Myxococcota including descriptions for ten novel species: Archangium lansinium sp. nov., Myxococcus landrumus sp. nov., Nannocystis bai.</title>
        <authorList>
            <person name="Ahearne A."/>
            <person name="Stevens C."/>
            <person name="Dowd S."/>
        </authorList>
    </citation>
    <scope>NUCLEOTIDE SEQUENCE</scope>
    <source>
        <strain evidence="2">Fl3</strain>
    </source>
</reference>
<gene>
    <name evidence="2" type="ORF">O0S08_27680</name>
</gene>
<feature type="region of interest" description="Disordered" evidence="1">
    <location>
        <begin position="473"/>
        <end position="503"/>
    </location>
</feature>
<evidence type="ECO:0000313" key="2">
    <source>
        <dbReference type="EMBL" id="WAS89992.1"/>
    </source>
</evidence>
<feature type="compositionally biased region" description="Acidic residues" evidence="1">
    <location>
        <begin position="477"/>
        <end position="501"/>
    </location>
</feature>
<keyword evidence="3" id="KW-1185">Reference proteome</keyword>
<dbReference type="RefSeq" id="WP_269032326.1">
    <property type="nucleotide sequence ID" value="NZ_CP114040.1"/>
</dbReference>
<dbReference type="Proteomes" id="UP001164459">
    <property type="component" value="Chromosome"/>
</dbReference>
<accession>A0ABY7GSS2</accession>
<sequence>MSSVDLSDVLFAALSQAAALPQHRLAPWPPASAPSLDRGELADDLRRTCNLGRGFELAIAALAEAGDDIDPALRTELAAHVRDEFADMSERPGSVGAALRGRMFDGLRVEDGTRALQVDWLRPHVRRSEGRVYFALRRIDRDGLQRVRGEVRLPSAVALALPLAPDWRARAEAALQSALAESEEGYPAAIVEALLQALLPETVGGRAGWMLTRGLELLGAGGAPLAEASAGDRRYTLHRMSGEHDVRAASYGTQRWLLRVVTFAGDEVVDIHEREVWAGTLAAEDYLAPAPADESVARAAVEAWRTAAQEYLERDDLEIDIEFLFGDFLAASRPLALLATWVAEGPPGSAPLPPPRATLTEQRLAAAAARVRLLDEAEVHELRERVDDQLLAALELDGWTALFCPCHRPAPGTFQEDRISLRPPGGEFQTILMSDPWNGHVMPIDGDAALFRIVARFWRELLDRNGLDVAFTLPRDADEDEDDEDEDDEDEEDEEDEEDDASTSLRAWLKFPLPHYVPPFPAIDWRVYDGAGDFVADFTFWADGPFAMPPELRARYETAIATHYHAYVRALIDPDLGPRVDTPSR</sequence>
<protein>
    <submittedName>
        <fullName evidence="2">Uncharacterized protein</fullName>
    </submittedName>
</protein>
<name>A0ABY7GSS2_9BACT</name>
<dbReference type="EMBL" id="CP114040">
    <property type="protein sequence ID" value="WAS89992.1"/>
    <property type="molecule type" value="Genomic_DNA"/>
</dbReference>
<evidence type="ECO:0000256" key="1">
    <source>
        <dbReference type="SAM" id="MobiDB-lite"/>
    </source>
</evidence>
<organism evidence="2 3">
    <name type="scientific">Nannocystis punicea</name>
    <dbReference type="NCBI Taxonomy" id="2995304"/>
    <lineage>
        <taxon>Bacteria</taxon>
        <taxon>Pseudomonadati</taxon>
        <taxon>Myxococcota</taxon>
        <taxon>Polyangia</taxon>
        <taxon>Nannocystales</taxon>
        <taxon>Nannocystaceae</taxon>
        <taxon>Nannocystis</taxon>
    </lineage>
</organism>
<proteinExistence type="predicted"/>
<evidence type="ECO:0000313" key="3">
    <source>
        <dbReference type="Proteomes" id="UP001164459"/>
    </source>
</evidence>